<dbReference type="EMBL" id="BAABHC010000011">
    <property type="protein sequence ID" value="GAA4431862.1"/>
    <property type="molecule type" value="Genomic_DNA"/>
</dbReference>
<gene>
    <name evidence="2" type="ORF">GCM10023188_19790</name>
</gene>
<organism evidence="2 3">
    <name type="scientific">Pontibacter saemangeumensis</name>
    <dbReference type="NCBI Taxonomy" id="1084525"/>
    <lineage>
        <taxon>Bacteria</taxon>
        <taxon>Pseudomonadati</taxon>
        <taxon>Bacteroidota</taxon>
        <taxon>Cytophagia</taxon>
        <taxon>Cytophagales</taxon>
        <taxon>Hymenobacteraceae</taxon>
        <taxon>Pontibacter</taxon>
    </lineage>
</organism>
<accession>A0ABP8LMV3</accession>
<sequence>MGTALHAQPNRDTFGKSRIQYKNFDWKLYSTQNFNVYFYQGGEAAAKNAAEYAEKELRRITSLIGYYPYSKITLMLYTSPTDLLQSNIGLNNDQYQTGGETLFMKSKIEMAYQGTQTEFKRDLSYELTQLLMNDMMYGGSLKEALQSSYLLRLPLWFIGGVAAYTAEGWSVRMDNYMRDMLLKQQQDRQRPEKLFALNPELTGQSVWNYIAERYGYTAIQNILNLTRITRDVEIGITSSLNIPYKRFLQDWYNYYVQINTSADSPLIQLPDNGKLFKKNKEGHHYGEPVLNPNGTLLAYVKNDNGIYKIFVKDVRRKRDRVVWRAGYKSVDQKVDFKMPVLAWRSNTQLGFIESRRGEMMLRQVDARDGYSFVPFLENLTTAGVVLEPFSQVNSMSYSEDGNSMVVSAVRNGQTDLFLLRATGRLQQQLTNDIYDDIDPVFLRNNQGIVFSSNRLADSTGNAAAATFSSVVNNYDIFLLEQQQGPDARTRQLTTSIASELMPRATQDGNFVYLGEQSGVRSLYSYNLSTGASMPVTSFVQGIEAYDYVPSANVLALVAKDESRSFVYLLPQFTPTTLPELPRTSRQIILETRARTANSAANTRKLVEEDDTVTRRASPRRKNGEVNINDYEFGNDSVATADPEPEAKPQAPIRRASTARPFQMVGPLDYDLRFSVQEIVTSVHADPLLGFGIVAGVNMSDLFENHHIKGTAFLRTDLGASNFWAQYMNLKNRLDVGVEFERETLEGSLLNVPGSRVRFAKNELSPTVVFPLSHSTSIHAIPKFVSTRFTYMNDFYVPDSVENFWGGNVELVYDNSVKTGINMLEGTRLKVGALSLKGFNGAASNFNKLYVDFRHYQKIHREIVLATRISYGAFFGNSDKKFLIGGMDNWLLADQDESTELNDVEITSPADLFYLEYVTPLRGFNYNVRSGSRHLLANAELRIPIVQYLYNGPIASGFFRNLQLSAFADAGSAYDGANPFTGKNSINTRVIGGVISPTERDNFEITVINYRNPFLIGYGVGARTTLLGVYGKLDVAWGEAEESRTGPKFYVTLGYDF</sequence>
<keyword evidence="3" id="KW-1185">Reference proteome</keyword>
<dbReference type="Proteomes" id="UP001500552">
    <property type="component" value="Unassembled WGS sequence"/>
</dbReference>
<reference evidence="3" key="1">
    <citation type="journal article" date="2019" name="Int. J. Syst. Evol. Microbiol.">
        <title>The Global Catalogue of Microorganisms (GCM) 10K type strain sequencing project: providing services to taxonomists for standard genome sequencing and annotation.</title>
        <authorList>
            <consortium name="The Broad Institute Genomics Platform"/>
            <consortium name="The Broad Institute Genome Sequencing Center for Infectious Disease"/>
            <person name="Wu L."/>
            <person name="Ma J."/>
        </authorList>
    </citation>
    <scope>NUCLEOTIDE SEQUENCE [LARGE SCALE GENOMIC DNA]</scope>
    <source>
        <strain evidence="3">JCM 17926</strain>
    </source>
</reference>
<dbReference type="Gene3D" id="2.40.160.50">
    <property type="entry name" value="membrane protein fhac: a member of the omp85/tpsb transporter family"/>
    <property type="match status" value="1"/>
</dbReference>
<evidence type="ECO:0008006" key="4">
    <source>
        <dbReference type="Google" id="ProtNLM"/>
    </source>
</evidence>
<dbReference type="InterPro" id="IPR011042">
    <property type="entry name" value="6-blade_b-propeller_TolB-like"/>
</dbReference>
<proteinExistence type="predicted"/>
<comment type="caution">
    <text evidence="2">The sequence shown here is derived from an EMBL/GenBank/DDBJ whole genome shotgun (WGS) entry which is preliminary data.</text>
</comment>
<dbReference type="SUPFAM" id="SSF82171">
    <property type="entry name" value="DPP6 N-terminal domain-like"/>
    <property type="match status" value="1"/>
</dbReference>
<protein>
    <recommendedName>
        <fullName evidence="4">WD40-like Beta Propeller Repeat</fullName>
    </recommendedName>
</protein>
<dbReference type="PANTHER" id="PTHR36842:SF1">
    <property type="entry name" value="PROTEIN TOLB"/>
    <property type="match status" value="1"/>
</dbReference>
<dbReference type="Gene3D" id="2.120.10.30">
    <property type="entry name" value="TolB, C-terminal domain"/>
    <property type="match status" value="2"/>
</dbReference>
<name>A0ABP8LMV3_9BACT</name>
<feature type="region of interest" description="Disordered" evidence="1">
    <location>
        <begin position="608"/>
        <end position="654"/>
    </location>
</feature>
<evidence type="ECO:0000313" key="2">
    <source>
        <dbReference type="EMBL" id="GAA4431862.1"/>
    </source>
</evidence>
<evidence type="ECO:0000313" key="3">
    <source>
        <dbReference type="Proteomes" id="UP001500552"/>
    </source>
</evidence>
<dbReference type="PANTHER" id="PTHR36842">
    <property type="entry name" value="PROTEIN TOLB HOMOLOG"/>
    <property type="match status" value="1"/>
</dbReference>
<evidence type="ECO:0000256" key="1">
    <source>
        <dbReference type="SAM" id="MobiDB-lite"/>
    </source>
</evidence>